<dbReference type="GO" id="GO:0016740">
    <property type="term" value="F:transferase activity"/>
    <property type="evidence" value="ECO:0007669"/>
    <property type="project" value="UniProtKB-KW"/>
</dbReference>
<sequence length="392" mass="43506">MPTIADAPGPNFAPDALREAAERKSGRSDYGSDSYTAALAPLLYSIEHEAALTDAGRREVWGRIVDALANRLTLVAWEKANPGPASAPVDAPLVVLGLGRTGSSILHETLSAAPGRRAPRTWEVRDFSLVHAVTDAASDERIRRLDADIARANDRVPGYAAIHHSDAHVPMECVALTALDLVSIQFATIAWAPTYREFLVSVDPRSAYQWHQRALRFLQAGKPRARWVLKAPMHSLYIDTLAQTYPDAMIVQTHRDPTTVLASMCSLYATLRQARSDRTDTQGQAAADVAYTVEGIQRAVDYRNDHPDFDVRCRDVSFKEFMADPAATLAGIHEHFGVELTGQARSAMLGYLRNRPRDKYGRHHYSLEQFGLTHEKLVPLVADYTHRFARFL</sequence>
<dbReference type="Gene3D" id="3.40.50.300">
    <property type="entry name" value="P-loop containing nucleotide triphosphate hydrolases"/>
    <property type="match status" value="1"/>
</dbReference>
<keyword evidence="2" id="KW-1185">Reference proteome</keyword>
<accession>A0A0S4QM98</accession>
<dbReference type="Proteomes" id="UP000198802">
    <property type="component" value="Unassembled WGS sequence"/>
</dbReference>
<reference evidence="2" key="1">
    <citation type="submission" date="2015-11" db="EMBL/GenBank/DDBJ databases">
        <authorList>
            <person name="Varghese N."/>
        </authorList>
    </citation>
    <scope>NUCLEOTIDE SEQUENCE [LARGE SCALE GENOMIC DNA]</scope>
    <source>
        <strain evidence="2">DSM 45899</strain>
    </source>
</reference>
<proteinExistence type="predicted"/>
<organism evidence="1 2">
    <name type="scientific">Parafrankia irregularis</name>
    <dbReference type="NCBI Taxonomy" id="795642"/>
    <lineage>
        <taxon>Bacteria</taxon>
        <taxon>Bacillati</taxon>
        <taxon>Actinomycetota</taxon>
        <taxon>Actinomycetes</taxon>
        <taxon>Frankiales</taxon>
        <taxon>Frankiaceae</taxon>
        <taxon>Parafrankia</taxon>
    </lineage>
</organism>
<dbReference type="RefSeq" id="WP_091276090.1">
    <property type="nucleotide sequence ID" value="NZ_FAOZ01000007.1"/>
</dbReference>
<dbReference type="PANTHER" id="PTHR36451:SF1">
    <property type="entry name" value="OMEGA-HYDROXY-BETA-DIHYDROMENAQUINONE-9 SULFOTRANSFERASE STF3"/>
    <property type="match status" value="1"/>
</dbReference>
<dbReference type="AlphaFoldDB" id="A0A0S4QM98"/>
<evidence type="ECO:0000313" key="2">
    <source>
        <dbReference type="Proteomes" id="UP000198802"/>
    </source>
</evidence>
<keyword evidence="1" id="KW-0808">Transferase</keyword>
<dbReference type="EMBL" id="FAOZ01000007">
    <property type="protein sequence ID" value="CUU56206.1"/>
    <property type="molecule type" value="Genomic_DNA"/>
</dbReference>
<dbReference type="SUPFAM" id="SSF52540">
    <property type="entry name" value="P-loop containing nucleoside triphosphate hydrolases"/>
    <property type="match status" value="1"/>
</dbReference>
<gene>
    <name evidence="1" type="ORF">Ga0074812_10790</name>
</gene>
<name>A0A0S4QM98_9ACTN</name>
<dbReference type="PANTHER" id="PTHR36451">
    <property type="entry name" value="PAPS-DEPENDENT SULFOTRANSFERASE STF3"/>
    <property type="match status" value="1"/>
</dbReference>
<dbReference type="InterPro" id="IPR027417">
    <property type="entry name" value="P-loop_NTPase"/>
</dbReference>
<dbReference type="InterPro" id="IPR052736">
    <property type="entry name" value="Stf3_sulfotransferase"/>
</dbReference>
<evidence type="ECO:0000313" key="1">
    <source>
        <dbReference type="EMBL" id="CUU56206.1"/>
    </source>
</evidence>
<dbReference type="Pfam" id="PF13469">
    <property type="entry name" value="Sulfotransfer_3"/>
    <property type="match status" value="1"/>
</dbReference>
<protein>
    <submittedName>
        <fullName evidence="1">Sulfotransferase family protein</fullName>
    </submittedName>
</protein>